<sequence length="844" mass="94532">MAGGCIHHADTHHYTSDQHTHSSLGQCVQHRAIRSTPQSSRYTWHNVTCPSYELEGRGPIVPPNRCKHAACLHDNHIYIYGGRNGGVCHGDMWRYNLAEKTWEQLSCHGDVPLSPQEHTMLAYKSSLYLFGGQFWCSYDNEAPLWILDLESSIWRRSCIESDVLTPGGRRGHTAVIDHAIMYIYGGYIDLKGSSNELWMFDLDNEIWHLSHNSMTNEMLAEGRHGHSAVVYEGAMFVYGGMANLVAKCDLWKYEFTSCQWSRIKSRPSPPALKGHTACVIADQMLVFGGTSHGSMLNTLWCFHFGSTSWCRISTRGISPPASLQHAVVAVIARVHDATNSHERASSHPQLQAGKDLAKCFEIRPYSSPASLTTHKVIETELSAFFMKNKITPSESPPNYERNSYILRGSPEFCLPQDTAPDCVQLTNNVLERNKQPSGIKESTVCDLTDKIISSDGTIPDLEQTISQTFVKCKDADLTSPMTYASCGLTNGNTVKVGETMRHRGRHISNTQYKYETLFEDVPETNTAFCGDGPEKDFGSRVRCFSDAESNLLTHSATLADDLKLEDIEDDDTLSSFYLGGVTNQYIFNDSLASSSDILNLSNSSETTQLVNSEKPHRPNQPSKKSHTPIKIQCLSPTDRSRSLDSLPYGTTNPLLGLYSDHQSSSVDELRNVREDVTHCISCDRSDNDDVLVNRPNEGNTHSLTHKNVHPVNMLNNNDPSSACTVFLNPCYFNDFDHEKDIDIGMLSLEPQIGDISDRKMNIFLMSEDRWSTCQVWNGKERNGKLETYIGMENMQGETIKRKSSKSHTRRSVSPRSTTPALIPALPMIDHRQRSHDDTDENDTN</sequence>
<dbReference type="GO" id="GO:0005794">
    <property type="term" value="C:Golgi apparatus"/>
    <property type="evidence" value="ECO:0007669"/>
    <property type="project" value="TreeGrafter"/>
</dbReference>
<keyword evidence="5" id="KW-1185">Reference proteome</keyword>
<keyword evidence="1" id="KW-0880">Kelch repeat</keyword>
<feature type="compositionally biased region" description="Basic residues" evidence="3">
    <location>
        <begin position="801"/>
        <end position="812"/>
    </location>
</feature>
<feature type="region of interest" description="Disordered" evidence="3">
    <location>
        <begin position="606"/>
        <end position="629"/>
    </location>
</feature>
<dbReference type="Proteomes" id="UP001208570">
    <property type="component" value="Unassembled WGS sequence"/>
</dbReference>
<evidence type="ECO:0000313" key="4">
    <source>
        <dbReference type="EMBL" id="KAK2158955.1"/>
    </source>
</evidence>
<feature type="region of interest" description="Disordered" evidence="3">
    <location>
        <begin position="797"/>
        <end position="844"/>
    </location>
</feature>
<dbReference type="Pfam" id="PF01344">
    <property type="entry name" value="Kelch_1"/>
    <property type="match status" value="1"/>
</dbReference>
<dbReference type="InterPro" id="IPR011043">
    <property type="entry name" value="Gal_Oxase/kelch_b-propeller"/>
</dbReference>
<dbReference type="Pfam" id="PF24681">
    <property type="entry name" value="Kelch_KLHDC2_KLHL20_DRC7"/>
    <property type="match status" value="1"/>
</dbReference>
<comment type="caution">
    <text evidence="4">The sequence shown here is derived from an EMBL/GenBank/DDBJ whole genome shotgun (WGS) entry which is preliminary data.</text>
</comment>
<evidence type="ECO:0000256" key="1">
    <source>
        <dbReference type="ARBA" id="ARBA00022441"/>
    </source>
</evidence>
<organism evidence="4 5">
    <name type="scientific">Paralvinella palmiformis</name>
    <dbReference type="NCBI Taxonomy" id="53620"/>
    <lineage>
        <taxon>Eukaryota</taxon>
        <taxon>Metazoa</taxon>
        <taxon>Spiralia</taxon>
        <taxon>Lophotrochozoa</taxon>
        <taxon>Annelida</taxon>
        <taxon>Polychaeta</taxon>
        <taxon>Sedentaria</taxon>
        <taxon>Canalipalpata</taxon>
        <taxon>Terebellida</taxon>
        <taxon>Terebelliformia</taxon>
        <taxon>Alvinellidae</taxon>
        <taxon>Paralvinella</taxon>
    </lineage>
</organism>
<gene>
    <name evidence="4" type="ORF">LSH36_161g05042</name>
</gene>
<dbReference type="InterPro" id="IPR006652">
    <property type="entry name" value="Kelch_1"/>
</dbReference>
<evidence type="ECO:0000256" key="2">
    <source>
        <dbReference type="ARBA" id="ARBA00022737"/>
    </source>
</evidence>
<dbReference type="PANTHER" id="PTHR46376:SF1">
    <property type="entry name" value="LEUCINE-ZIPPER-LIKE TRANSCRIPTIONAL REGULATOR 1"/>
    <property type="match status" value="1"/>
</dbReference>
<accession>A0AAD9JVD9</accession>
<dbReference type="Gene3D" id="2.120.10.80">
    <property type="entry name" value="Kelch-type beta propeller"/>
    <property type="match status" value="2"/>
</dbReference>
<protein>
    <recommendedName>
        <fullName evidence="6">Tip elongation aberrant protein 1</fullName>
    </recommendedName>
</protein>
<evidence type="ECO:0008006" key="6">
    <source>
        <dbReference type="Google" id="ProtNLM"/>
    </source>
</evidence>
<evidence type="ECO:0000313" key="5">
    <source>
        <dbReference type="Proteomes" id="UP001208570"/>
    </source>
</evidence>
<dbReference type="InterPro" id="IPR051568">
    <property type="entry name" value="LZTR1/Attractin"/>
</dbReference>
<name>A0AAD9JVD9_9ANNE</name>
<reference evidence="4" key="1">
    <citation type="journal article" date="2023" name="Mol. Biol. Evol.">
        <title>Third-Generation Sequencing Reveals the Adaptive Role of the Epigenome in Three Deep-Sea Polychaetes.</title>
        <authorList>
            <person name="Perez M."/>
            <person name="Aroh O."/>
            <person name="Sun Y."/>
            <person name="Lan Y."/>
            <person name="Juniper S.K."/>
            <person name="Young C.R."/>
            <person name="Angers B."/>
            <person name="Qian P.Y."/>
        </authorList>
    </citation>
    <scope>NUCLEOTIDE SEQUENCE</scope>
    <source>
        <strain evidence="4">P08H-3</strain>
    </source>
</reference>
<dbReference type="InterPro" id="IPR015915">
    <property type="entry name" value="Kelch-typ_b-propeller"/>
</dbReference>
<proteinExistence type="predicted"/>
<dbReference type="AlphaFoldDB" id="A0AAD9JVD9"/>
<evidence type="ECO:0000256" key="3">
    <source>
        <dbReference type="SAM" id="MobiDB-lite"/>
    </source>
</evidence>
<dbReference type="EMBL" id="JAODUP010000161">
    <property type="protein sequence ID" value="KAK2158955.1"/>
    <property type="molecule type" value="Genomic_DNA"/>
</dbReference>
<keyword evidence="2" id="KW-0677">Repeat</keyword>
<dbReference type="PANTHER" id="PTHR46376">
    <property type="entry name" value="LEUCINE-ZIPPER-LIKE TRANSCRIPTIONAL REGULATOR 1"/>
    <property type="match status" value="1"/>
</dbReference>
<dbReference type="SUPFAM" id="SSF50965">
    <property type="entry name" value="Galactose oxidase, central domain"/>
    <property type="match status" value="1"/>
</dbReference>